<feature type="domain" description="FHA" evidence="2">
    <location>
        <begin position="97"/>
        <end position="146"/>
    </location>
</feature>
<dbReference type="AlphaFoldDB" id="A0A5A5S7I2"/>
<name>A0A5A5S7I2_MICAE</name>
<dbReference type="InterPro" id="IPR000253">
    <property type="entry name" value="FHA_dom"/>
</dbReference>
<comment type="caution">
    <text evidence="3">The sequence shown here is derived from an EMBL/GenBank/DDBJ whole genome shotgun (WGS) entry which is preliminary data.</text>
</comment>
<evidence type="ECO:0000256" key="1">
    <source>
        <dbReference type="SAM" id="MobiDB-lite"/>
    </source>
</evidence>
<dbReference type="InterPro" id="IPR008984">
    <property type="entry name" value="SMAD_FHA_dom_sf"/>
</dbReference>
<dbReference type="Proteomes" id="UP000324689">
    <property type="component" value="Unassembled WGS sequence"/>
</dbReference>
<sequence>MSRINKYASVPTQGQSGVGETFGRSAKTSDVRRGSLDPLTNTNAQPNGLHPTFMIKFSLSTAAILPPTVTVITLTLLHPSQATPLQHWQFDNDQSTILVGRALDNHVVLYSAVVSRRHLEIRHNDQGDWELENLGTNGTFVNGKPIEKTAVVDGMVVRFATSGPQIQIRLIDEDEQPKLILKPLEALLADDRIQPEKDTIAS</sequence>
<dbReference type="EMBL" id="BHVQ01000056">
    <property type="protein sequence ID" value="GCA81451.1"/>
    <property type="molecule type" value="Genomic_DNA"/>
</dbReference>
<organism evidence="3 4">
    <name type="scientific">Microcystis aeruginosa NIES-2521</name>
    <dbReference type="NCBI Taxonomy" id="2303983"/>
    <lineage>
        <taxon>Bacteria</taxon>
        <taxon>Bacillati</taxon>
        <taxon>Cyanobacteriota</taxon>
        <taxon>Cyanophyceae</taxon>
        <taxon>Oscillatoriophycideae</taxon>
        <taxon>Chroococcales</taxon>
        <taxon>Microcystaceae</taxon>
        <taxon>Microcystis</taxon>
    </lineage>
</organism>
<evidence type="ECO:0000313" key="4">
    <source>
        <dbReference type="Proteomes" id="UP000324689"/>
    </source>
</evidence>
<feature type="region of interest" description="Disordered" evidence="1">
    <location>
        <begin position="1"/>
        <end position="45"/>
    </location>
</feature>
<dbReference type="SMART" id="SM00240">
    <property type="entry name" value="FHA"/>
    <property type="match status" value="1"/>
</dbReference>
<dbReference type="Gene3D" id="2.60.200.20">
    <property type="match status" value="1"/>
</dbReference>
<reference evidence="3 4" key="1">
    <citation type="submission" date="2018-09" db="EMBL/GenBank/DDBJ databases">
        <title>Evolutionary history of phycoerythrin pigmentation in the water bloom-forming cyanobacterium Microcystis aeruginosa.</title>
        <authorList>
            <person name="Tanabe Y."/>
            <person name="Tanabe Y."/>
            <person name="Yamaguchi H."/>
        </authorList>
    </citation>
    <scope>NUCLEOTIDE SEQUENCE [LARGE SCALE GENOMIC DNA]</scope>
    <source>
        <strain evidence="3 4">NIES-2521</strain>
    </source>
</reference>
<dbReference type="PROSITE" id="PS50006">
    <property type="entry name" value="FHA_DOMAIN"/>
    <property type="match status" value="1"/>
</dbReference>
<proteinExistence type="predicted"/>
<dbReference type="Pfam" id="PF00498">
    <property type="entry name" value="FHA"/>
    <property type="match status" value="1"/>
</dbReference>
<gene>
    <name evidence="3" type="ORF">MiTs_03468</name>
</gene>
<evidence type="ECO:0000259" key="2">
    <source>
        <dbReference type="PROSITE" id="PS50006"/>
    </source>
</evidence>
<evidence type="ECO:0000313" key="3">
    <source>
        <dbReference type="EMBL" id="GCA81451.1"/>
    </source>
</evidence>
<dbReference type="SUPFAM" id="SSF49879">
    <property type="entry name" value="SMAD/FHA domain"/>
    <property type="match status" value="1"/>
</dbReference>
<protein>
    <recommendedName>
        <fullName evidence="2">FHA domain-containing protein</fullName>
    </recommendedName>
</protein>
<accession>A0A5A5S7I2</accession>
<dbReference type="CDD" id="cd00060">
    <property type="entry name" value="FHA"/>
    <property type="match status" value="1"/>
</dbReference>